<dbReference type="InterPro" id="IPR039420">
    <property type="entry name" value="WalR-like"/>
</dbReference>
<evidence type="ECO:0000256" key="1">
    <source>
        <dbReference type="ARBA" id="ARBA00023125"/>
    </source>
</evidence>
<name>A0AAW8H3P5_9ENTR</name>
<dbReference type="GO" id="GO:0003677">
    <property type="term" value="F:DNA binding"/>
    <property type="evidence" value="ECO:0007669"/>
    <property type="project" value="UniProtKB-KW"/>
</dbReference>
<dbReference type="PROSITE" id="PS50043">
    <property type="entry name" value="HTH_LUXR_2"/>
    <property type="match status" value="1"/>
</dbReference>
<comment type="caution">
    <text evidence="3">The sequence shown here is derived from an EMBL/GenBank/DDBJ whole genome shotgun (WGS) entry which is preliminary data.</text>
</comment>
<feature type="domain" description="HTH luxR-type" evidence="2">
    <location>
        <begin position="147"/>
        <end position="212"/>
    </location>
</feature>
<keyword evidence="1" id="KW-0238">DNA-binding</keyword>
<dbReference type="PRINTS" id="PR00038">
    <property type="entry name" value="HTHLUXR"/>
</dbReference>
<dbReference type="Gene3D" id="1.10.10.10">
    <property type="entry name" value="Winged helix-like DNA-binding domain superfamily/Winged helix DNA-binding domain"/>
    <property type="match status" value="1"/>
</dbReference>
<evidence type="ECO:0000259" key="2">
    <source>
        <dbReference type="PROSITE" id="PS50043"/>
    </source>
</evidence>
<dbReference type="InterPro" id="IPR036388">
    <property type="entry name" value="WH-like_DNA-bd_sf"/>
</dbReference>
<evidence type="ECO:0000313" key="4">
    <source>
        <dbReference type="Proteomes" id="UP001225042"/>
    </source>
</evidence>
<dbReference type="InterPro" id="IPR000792">
    <property type="entry name" value="Tscrpt_reg_LuxR_C"/>
</dbReference>
<dbReference type="InterPro" id="IPR016032">
    <property type="entry name" value="Sig_transdc_resp-reg_C-effctor"/>
</dbReference>
<dbReference type="SUPFAM" id="SSF46894">
    <property type="entry name" value="C-terminal effector domain of the bipartite response regulators"/>
    <property type="match status" value="1"/>
</dbReference>
<dbReference type="PANTHER" id="PTHR43214">
    <property type="entry name" value="TWO-COMPONENT RESPONSE REGULATOR"/>
    <property type="match status" value="1"/>
</dbReference>
<keyword evidence="4" id="KW-1185">Reference proteome</keyword>
<dbReference type="AlphaFoldDB" id="A0AAW8H3P5"/>
<organism evidence="3 4">
    <name type="scientific">Enterobacter soli</name>
    <dbReference type="NCBI Taxonomy" id="885040"/>
    <lineage>
        <taxon>Bacteria</taxon>
        <taxon>Pseudomonadati</taxon>
        <taxon>Pseudomonadota</taxon>
        <taxon>Gammaproteobacteria</taxon>
        <taxon>Enterobacterales</taxon>
        <taxon>Enterobacteriaceae</taxon>
        <taxon>Enterobacter</taxon>
    </lineage>
</organism>
<proteinExistence type="predicted"/>
<dbReference type="RefSeq" id="WP_306682647.1">
    <property type="nucleotide sequence ID" value="NZ_JAVDKR010000002.1"/>
</dbReference>
<dbReference type="Proteomes" id="UP001225042">
    <property type="component" value="Unassembled WGS sequence"/>
</dbReference>
<dbReference type="Pfam" id="PF00196">
    <property type="entry name" value="GerE"/>
    <property type="match status" value="1"/>
</dbReference>
<dbReference type="CDD" id="cd06170">
    <property type="entry name" value="LuxR_C_like"/>
    <property type="match status" value="1"/>
</dbReference>
<sequence length="245" mass="27624">MLPLNGKHGVVISKIPVMQSGLGGVMARNFPDYELTYCCSLQELTLLQLRRADVIIADISGDYRNPRGTLEQYYGLLNQYRGIHWIFLVSRPLYASAVELLMRPETTLLSDMEPIEGVIAAIRAGRERAERISQTLLTPDSQEFGEKSESFIALTHSERKVLRLLGKGWGINQIATLLKKSNKTISAQKNSAMRRLSLRSNADMYAWISSVQGMRELSLMSAYGEFEEWKRPLQQDISPSSKIAQ</sequence>
<evidence type="ECO:0000313" key="3">
    <source>
        <dbReference type="EMBL" id="MDQ2255737.1"/>
    </source>
</evidence>
<accession>A0AAW8H3P5</accession>
<protein>
    <submittedName>
        <fullName evidence="3">LuxR C-terminal-related transcriptional regulator</fullName>
    </submittedName>
</protein>
<gene>
    <name evidence="3" type="ORF">RBJ67_06225</name>
</gene>
<dbReference type="SMART" id="SM00421">
    <property type="entry name" value="HTH_LUXR"/>
    <property type="match status" value="1"/>
</dbReference>
<dbReference type="GO" id="GO:0006355">
    <property type="term" value="P:regulation of DNA-templated transcription"/>
    <property type="evidence" value="ECO:0007669"/>
    <property type="project" value="InterPro"/>
</dbReference>
<dbReference type="EMBL" id="JAVDKS010000002">
    <property type="protein sequence ID" value="MDQ2255737.1"/>
    <property type="molecule type" value="Genomic_DNA"/>
</dbReference>
<reference evidence="3 4" key="1">
    <citation type="submission" date="2023-08" db="EMBL/GenBank/DDBJ databases">
        <authorList>
            <person name="Dale J."/>
        </authorList>
    </citation>
    <scope>NUCLEOTIDE SEQUENCE [LARGE SCALE GENOMIC DNA]</scope>
    <source>
        <strain evidence="3 4">2023EL-00788</strain>
    </source>
</reference>
<dbReference type="PANTHER" id="PTHR43214:SF30">
    <property type="entry name" value="TRANSCRIPTION FACTOR YJJQ-RELATED"/>
    <property type="match status" value="1"/>
</dbReference>